<gene>
    <name evidence="8" type="ORF">Agub_g7191</name>
</gene>
<keyword evidence="3" id="KW-0547">Nucleotide-binding</keyword>
<name>A0AAD3DRU7_9CHLO</name>
<evidence type="ECO:0000256" key="2">
    <source>
        <dbReference type="ARBA" id="ARBA00022723"/>
    </source>
</evidence>
<comment type="caution">
    <text evidence="8">The sequence shown here is derived from an EMBL/GenBank/DDBJ whole genome shotgun (WGS) entry which is preliminary data.</text>
</comment>
<dbReference type="SUPFAM" id="SSF56784">
    <property type="entry name" value="HAD-like"/>
    <property type="match status" value="1"/>
</dbReference>
<feature type="region of interest" description="Disordered" evidence="7">
    <location>
        <begin position="1"/>
        <end position="24"/>
    </location>
</feature>
<evidence type="ECO:0000313" key="9">
    <source>
        <dbReference type="Proteomes" id="UP001054857"/>
    </source>
</evidence>
<dbReference type="InterPro" id="IPR023214">
    <property type="entry name" value="HAD_sf"/>
</dbReference>
<dbReference type="GO" id="GO:0006874">
    <property type="term" value="P:intracellular calcium ion homeostasis"/>
    <property type="evidence" value="ECO:0007669"/>
    <property type="project" value="TreeGrafter"/>
</dbReference>
<keyword evidence="4" id="KW-0067">ATP-binding</keyword>
<evidence type="ECO:0000256" key="6">
    <source>
        <dbReference type="ARBA" id="ARBA00022967"/>
    </source>
</evidence>
<organism evidence="8 9">
    <name type="scientific">Astrephomene gubernaculifera</name>
    <dbReference type="NCBI Taxonomy" id="47775"/>
    <lineage>
        <taxon>Eukaryota</taxon>
        <taxon>Viridiplantae</taxon>
        <taxon>Chlorophyta</taxon>
        <taxon>core chlorophytes</taxon>
        <taxon>Chlorophyceae</taxon>
        <taxon>CS clade</taxon>
        <taxon>Chlamydomonadales</taxon>
        <taxon>Astrephomenaceae</taxon>
        <taxon>Astrephomene</taxon>
    </lineage>
</organism>
<dbReference type="SUPFAM" id="SSF81660">
    <property type="entry name" value="Metal cation-transporting ATPase, ATP-binding domain N"/>
    <property type="match status" value="1"/>
</dbReference>
<proteinExistence type="predicted"/>
<accession>A0AAD3DRU7</accession>
<dbReference type="EMBL" id="BMAR01000011">
    <property type="protein sequence ID" value="GFR45827.1"/>
    <property type="molecule type" value="Genomic_DNA"/>
</dbReference>
<dbReference type="GO" id="GO:0005789">
    <property type="term" value="C:endoplasmic reticulum membrane"/>
    <property type="evidence" value="ECO:0007669"/>
    <property type="project" value="TreeGrafter"/>
</dbReference>
<evidence type="ECO:0000256" key="4">
    <source>
        <dbReference type="ARBA" id="ARBA00022840"/>
    </source>
</evidence>
<dbReference type="Proteomes" id="UP001054857">
    <property type="component" value="Unassembled WGS sequence"/>
</dbReference>
<keyword evidence="9" id="KW-1185">Reference proteome</keyword>
<dbReference type="InterPro" id="IPR036412">
    <property type="entry name" value="HAD-like_sf"/>
</dbReference>
<evidence type="ECO:0000256" key="5">
    <source>
        <dbReference type="ARBA" id="ARBA00022842"/>
    </source>
</evidence>
<dbReference type="GO" id="GO:0015662">
    <property type="term" value="F:P-type ion transporter activity"/>
    <property type="evidence" value="ECO:0007669"/>
    <property type="project" value="TreeGrafter"/>
</dbReference>
<evidence type="ECO:0000313" key="8">
    <source>
        <dbReference type="EMBL" id="GFR45827.1"/>
    </source>
</evidence>
<dbReference type="PANTHER" id="PTHR45630:SF7">
    <property type="entry name" value="ENDOPLASMIC RETICULUM TRANSMEMBRANE HELIX TRANSLOCASE"/>
    <property type="match status" value="1"/>
</dbReference>
<feature type="non-terminal residue" evidence="8">
    <location>
        <position position="1"/>
    </location>
</feature>
<feature type="non-terminal residue" evidence="8">
    <location>
        <position position="354"/>
    </location>
</feature>
<evidence type="ECO:0000256" key="7">
    <source>
        <dbReference type="SAM" id="MobiDB-lite"/>
    </source>
</evidence>
<dbReference type="InterPro" id="IPR006544">
    <property type="entry name" value="P-type_TPase_V"/>
</dbReference>
<protein>
    <submittedName>
        <fullName evidence="8">Uncharacterized protein</fullName>
    </submittedName>
</protein>
<dbReference type="GO" id="GO:0005524">
    <property type="term" value="F:ATP binding"/>
    <property type="evidence" value="ECO:0007669"/>
    <property type="project" value="UniProtKB-KW"/>
</dbReference>
<dbReference type="Gene3D" id="3.40.50.1000">
    <property type="entry name" value="HAD superfamily/HAD-like"/>
    <property type="match status" value="1"/>
</dbReference>
<evidence type="ECO:0000256" key="3">
    <source>
        <dbReference type="ARBA" id="ARBA00022741"/>
    </source>
</evidence>
<dbReference type="AlphaFoldDB" id="A0AAD3DRU7"/>
<keyword evidence="6" id="KW-1278">Translocase</keyword>
<dbReference type="Gene3D" id="3.40.1110.10">
    <property type="entry name" value="Calcium-transporting ATPase, cytoplasmic domain N"/>
    <property type="match status" value="1"/>
</dbReference>
<evidence type="ECO:0000256" key="1">
    <source>
        <dbReference type="ARBA" id="ARBA00004141"/>
    </source>
</evidence>
<dbReference type="GO" id="GO:0019829">
    <property type="term" value="F:ATPase-coupled monoatomic cation transmembrane transporter activity"/>
    <property type="evidence" value="ECO:0007669"/>
    <property type="project" value="TreeGrafter"/>
</dbReference>
<dbReference type="PANTHER" id="PTHR45630">
    <property type="entry name" value="CATION-TRANSPORTING ATPASE-RELATED"/>
    <property type="match status" value="1"/>
</dbReference>
<keyword evidence="2" id="KW-0479">Metal-binding</keyword>
<reference evidence="8 9" key="1">
    <citation type="journal article" date="2021" name="Sci. Rep.">
        <title>Genome sequencing of the multicellular alga Astrephomene provides insights into convergent evolution of germ-soma differentiation.</title>
        <authorList>
            <person name="Yamashita S."/>
            <person name="Yamamoto K."/>
            <person name="Matsuzaki R."/>
            <person name="Suzuki S."/>
            <person name="Yamaguchi H."/>
            <person name="Hirooka S."/>
            <person name="Minakuchi Y."/>
            <person name="Miyagishima S."/>
            <person name="Kawachi M."/>
            <person name="Toyoda A."/>
            <person name="Nozaki H."/>
        </authorList>
    </citation>
    <scope>NUCLEOTIDE SEQUENCE [LARGE SCALE GENOMIC DNA]</scope>
    <source>
        <strain evidence="8 9">NIES-4017</strain>
    </source>
</reference>
<dbReference type="GO" id="GO:0046872">
    <property type="term" value="F:metal ion binding"/>
    <property type="evidence" value="ECO:0007669"/>
    <property type="project" value="UniProtKB-KW"/>
</dbReference>
<dbReference type="Pfam" id="PF13246">
    <property type="entry name" value="Cation_ATPase"/>
    <property type="match status" value="1"/>
</dbReference>
<feature type="region of interest" description="Disordered" evidence="7">
    <location>
        <begin position="312"/>
        <end position="335"/>
    </location>
</feature>
<sequence>RDEPELLGEGGKGPDEDELADPALVKDPRRFGPRATLVLAACHSLVQVQVQAAAGGATAAGGEGGGKGGEGGYEVVGDPLEKAALESVGWTFTGGPGGAGSADVSLSPDRRVRASLLHRFHFSSHLKRMAAVLRVEDDSPGLRLAPSPYVYGEGAPAAGAGAGGSAGAAPGPAAMLGPQLVVVAKGAPEVLKGLLASVPPDYDSQYKRYAAEGARVIALAHKALSPDLDSATLRSMPREEVESQLHFVGFAVFQCPLKPESEPALAALAASAHQLVMITGDAPLTACYAAARVHIVTRPVLVLGHVEEDKGHAGGGAMGAKEPGSEPDSAFRWSSPDERVSLPFSRKWEDMLEV</sequence>
<comment type="subcellular location">
    <subcellularLocation>
        <location evidence="1">Membrane</location>
        <topology evidence="1">Multi-pass membrane protein</topology>
    </subcellularLocation>
</comment>
<dbReference type="InterPro" id="IPR023299">
    <property type="entry name" value="ATPase_P-typ_cyto_dom_N"/>
</dbReference>
<keyword evidence="5" id="KW-0460">Magnesium</keyword>